<dbReference type="Pfam" id="PF13624">
    <property type="entry name" value="SurA_N_3"/>
    <property type="match status" value="1"/>
</dbReference>
<evidence type="ECO:0000313" key="11">
    <source>
        <dbReference type="Proteomes" id="UP000033616"/>
    </source>
</evidence>
<dbReference type="RefSeq" id="WP_045796851.1">
    <property type="nucleotide sequence ID" value="NZ_LANP01000001.1"/>
</dbReference>
<evidence type="ECO:0000256" key="4">
    <source>
        <dbReference type="ARBA" id="ARBA00022989"/>
    </source>
</evidence>
<dbReference type="GO" id="GO:0003755">
    <property type="term" value="F:peptidyl-prolyl cis-trans isomerase activity"/>
    <property type="evidence" value="ECO:0007669"/>
    <property type="project" value="InterPro"/>
</dbReference>
<keyword evidence="5 8" id="KW-0472">Membrane</keyword>
<dbReference type="PATRIC" id="fig|1359168.3.peg.8"/>
<comment type="subcellular location">
    <subcellularLocation>
        <location evidence="1">Cell membrane</location>
        <topology evidence="1">Single-pass type II membrane protein</topology>
    </subcellularLocation>
</comment>
<comment type="similarity">
    <text evidence="7">Belongs to the PpiD chaperone family.</text>
</comment>
<dbReference type="Gene3D" id="1.10.4030.10">
    <property type="entry name" value="Porin chaperone SurA, peptide-binding domain"/>
    <property type="match status" value="1"/>
</dbReference>
<evidence type="ECO:0000256" key="5">
    <source>
        <dbReference type="ARBA" id="ARBA00023136"/>
    </source>
</evidence>
<evidence type="ECO:0000256" key="8">
    <source>
        <dbReference type="SAM" id="Phobius"/>
    </source>
</evidence>
<keyword evidence="11" id="KW-1185">Reference proteome</keyword>
<keyword evidence="3 8" id="KW-0812">Transmembrane</keyword>
<gene>
    <name evidence="10" type="ORF">OCHUTO_0006</name>
</gene>
<dbReference type="OrthoDB" id="9768393at2"/>
<evidence type="ECO:0000256" key="1">
    <source>
        <dbReference type="ARBA" id="ARBA00004401"/>
    </source>
</evidence>
<protein>
    <submittedName>
        <fullName evidence="10">SurA N-terminal domain protein</fullName>
    </submittedName>
</protein>
<reference evidence="10 11" key="1">
    <citation type="submission" date="2015-02" db="EMBL/GenBank/DDBJ databases">
        <title>Genome Sequencing of Rickettsiales.</title>
        <authorList>
            <person name="Daugherty S.C."/>
            <person name="Su Q."/>
            <person name="Abolude K."/>
            <person name="Beier-Sexton M."/>
            <person name="Carlyon J.A."/>
            <person name="Carter R."/>
            <person name="Day N.P."/>
            <person name="Dumler S.J."/>
            <person name="Dyachenko V."/>
            <person name="Godinez A."/>
            <person name="Kurtti T.J."/>
            <person name="Lichay M."/>
            <person name="Mullins K.E."/>
            <person name="Ott S."/>
            <person name="Pappas-Brown V."/>
            <person name="Paris D.H."/>
            <person name="Patel P."/>
            <person name="Richards A.L."/>
            <person name="Sadzewicz L."/>
            <person name="Sears K."/>
            <person name="Seidman D."/>
            <person name="Sengamalay N."/>
            <person name="Stenos J."/>
            <person name="Tallon L.J."/>
            <person name="Vincent G."/>
            <person name="Fraser C.M."/>
            <person name="Munderloh U."/>
            <person name="Dunning-Hotopp J.C."/>
        </authorList>
    </citation>
    <scope>NUCLEOTIDE SEQUENCE [LARGE SCALE GENOMIC DNA]</scope>
    <source>
        <strain evidence="10 11">Fuller</strain>
    </source>
</reference>
<dbReference type="InterPro" id="IPR000297">
    <property type="entry name" value="PPIase_PpiC"/>
</dbReference>
<dbReference type="STRING" id="1359168.OCHUTO_0006"/>
<keyword evidence="4 8" id="KW-1133">Transmembrane helix</keyword>
<evidence type="ECO:0000259" key="9">
    <source>
        <dbReference type="Pfam" id="PF13145"/>
    </source>
</evidence>
<dbReference type="PANTHER" id="PTHR47529:SF1">
    <property type="entry name" value="PERIPLASMIC CHAPERONE PPID"/>
    <property type="match status" value="1"/>
</dbReference>
<evidence type="ECO:0000313" key="10">
    <source>
        <dbReference type="EMBL" id="KJV57494.1"/>
    </source>
</evidence>
<dbReference type="InterPro" id="IPR052029">
    <property type="entry name" value="PpiD_chaperone"/>
</dbReference>
<dbReference type="GO" id="GO:0005886">
    <property type="term" value="C:plasma membrane"/>
    <property type="evidence" value="ECO:0007669"/>
    <property type="project" value="UniProtKB-SubCell"/>
</dbReference>
<dbReference type="Proteomes" id="UP000033616">
    <property type="component" value="Unassembled WGS sequence"/>
</dbReference>
<keyword evidence="6" id="KW-0143">Chaperone</keyword>
<sequence length="513" mass="59355">MLTKLRAASRSIAFKILVLILVLSSICWTIGTMLNTSDNTDIITFTRAKNITKSEFMQALKLAMSKMPQTSDQNHLNNIQELVLNNLINAHVLEQVANDYNLVLSTLAISKFIQNSKVFNNNDQHFDINIFKSMLKSLNISEDQYLKQAARQQLSEIISHHFIDNNYVPRTLAQNIINLSAETRNIQLVSIDLENEQLQSSLVSPTNEQLQEFYNNNKSKFEKPEQRHIRYIVLDYNYFKNKIVIDNKLLEEFYQTYSDQFQEKSNFANNIAEVKEKYISYQMNKLFTDTMTLLEDEVASGSNLSEIAKMLNVKVLTLSNITKKKLSSNRILGNVTDAIFSLQEHETSYPLDISSRMLVVINIQKIIPSTVEEFDNIRNDVQEEWKKNTIKKLNLELIHKFQQTTNADNFITEAKKYKLTVNPNLTITRLNKNAVDLPKDFVEQLLTLKKDEVSDVYISPQHAYVALVSKVTIDRNLVVKLLLSMDDIRRSFKNLMHQELIAYLFNLYKGEAR</sequence>
<dbReference type="InterPro" id="IPR027304">
    <property type="entry name" value="Trigger_fact/SurA_dom_sf"/>
</dbReference>
<comment type="caution">
    <text evidence="10">The sequence shown here is derived from an EMBL/GenBank/DDBJ whole genome shotgun (WGS) entry which is preliminary data.</text>
</comment>
<accession>A0A0F3MSA5</accession>
<dbReference type="EMBL" id="LANP01000001">
    <property type="protein sequence ID" value="KJV57494.1"/>
    <property type="molecule type" value="Genomic_DNA"/>
</dbReference>
<name>A0A0F3MSA5_9RICK</name>
<evidence type="ECO:0000256" key="3">
    <source>
        <dbReference type="ARBA" id="ARBA00022692"/>
    </source>
</evidence>
<dbReference type="PANTHER" id="PTHR47529">
    <property type="entry name" value="PEPTIDYL-PROLYL CIS-TRANS ISOMERASE D"/>
    <property type="match status" value="1"/>
</dbReference>
<keyword evidence="2" id="KW-1003">Cell membrane</keyword>
<dbReference type="AlphaFoldDB" id="A0A0F3MSA5"/>
<evidence type="ECO:0000256" key="7">
    <source>
        <dbReference type="ARBA" id="ARBA00038408"/>
    </source>
</evidence>
<dbReference type="SUPFAM" id="SSF109998">
    <property type="entry name" value="Triger factor/SurA peptide-binding domain-like"/>
    <property type="match status" value="1"/>
</dbReference>
<feature type="domain" description="PpiC" evidence="9">
    <location>
        <begin position="246"/>
        <end position="378"/>
    </location>
</feature>
<dbReference type="Pfam" id="PF13145">
    <property type="entry name" value="Rotamase_2"/>
    <property type="match status" value="1"/>
</dbReference>
<proteinExistence type="inferred from homology"/>
<organism evidence="10 11">
    <name type="scientific">Orientia chuto str. Dubai</name>
    <dbReference type="NCBI Taxonomy" id="1359168"/>
    <lineage>
        <taxon>Bacteria</taxon>
        <taxon>Pseudomonadati</taxon>
        <taxon>Pseudomonadota</taxon>
        <taxon>Alphaproteobacteria</taxon>
        <taxon>Rickettsiales</taxon>
        <taxon>Rickettsiaceae</taxon>
        <taxon>Rickettsieae</taxon>
        <taxon>Orientia</taxon>
    </lineage>
</organism>
<evidence type="ECO:0000256" key="2">
    <source>
        <dbReference type="ARBA" id="ARBA00022475"/>
    </source>
</evidence>
<feature type="transmembrane region" description="Helical" evidence="8">
    <location>
        <begin position="12"/>
        <end position="34"/>
    </location>
</feature>
<evidence type="ECO:0000256" key="6">
    <source>
        <dbReference type="ARBA" id="ARBA00023186"/>
    </source>
</evidence>